<protein>
    <recommendedName>
        <fullName evidence="4">HTH crp-type domain-containing protein</fullName>
    </recommendedName>
</protein>
<dbReference type="EMBL" id="BPQG01000017">
    <property type="protein sequence ID" value="GJD43522.1"/>
    <property type="molecule type" value="Genomic_DNA"/>
</dbReference>
<dbReference type="SUPFAM" id="SSF46785">
    <property type="entry name" value="Winged helix' DNA-binding domain"/>
    <property type="match status" value="1"/>
</dbReference>
<dbReference type="InterPro" id="IPR036388">
    <property type="entry name" value="WH-like_DNA-bd_sf"/>
</dbReference>
<evidence type="ECO:0000313" key="5">
    <source>
        <dbReference type="EMBL" id="GJD43522.1"/>
    </source>
</evidence>
<evidence type="ECO:0000259" key="4">
    <source>
        <dbReference type="PROSITE" id="PS51063"/>
    </source>
</evidence>
<dbReference type="InterPro" id="IPR050397">
    <property type="entry name" value="Env_Response_Regulators"/>
</dbReference>
<dbReference type="InterPro" id="IPR018490">
    <property type="entry name" value="cNMP-bd_dom_sf"/>
</dbReference>
<sequence>MSQPQQATVRNRLLKALPADDFALLQPHLQRFTAELRQTVIAPDEPIRSLFFPENGFSSIVSGSAGKVEVGLIGREGLVGASPVLLGGDRTPFHHFIQSAGEMLAIGIADLEAAVDASPSLRKLLLRYVQTLILQTAQTAFVNAAYNIDVRLARWLLMCHDRLDGDDLALTHEFLATMLGAQRSTTTLAIQALEGHGLIRARRGRITILDRPAMEAVVEEGYGLPEREYARLIEST</sequence>
<dbReference type="InterPro" id="IPR036390">
    <property type="entry name" value="WH_DNA-bd_sf"/>
</dbReference>
<proteinExistence type="predicted"/>
<dbReference type="InterPro" id="IPR014710">
    <property type="entry name" value="RmlC-like_jellyroll"/>
</dbReference>
<dbReference type="Proteomes" id="UP001055117">
    <property type="component" value="Unassembled WGS sequence"/>
</dbReference>
<feature type="domain" description="HTH crp-type" evidence="4">
    <location>
        <begin position="146"/>
        <end position="212"/>
    </location>
</feature>
<dbReference type="Gene3D" id="1.10.10.10">
    <property type="entry name" value="Winged helix-like DNA-binding domain superfamily/Winged helix DNA-binding domain"/>
    <property type="match status" value="1"/>
</dbReference>
<evidence type="ECO:0000313" key="6">
    <source>
        <dbReference type="Proteomes" id="UP001055117"/>
    </source>
</evidence>
<keyword evidence="1" id="KW-0805">Transcription regulation</keyword>
<keyword evidence="2" id="KW-0238">DNA-binding</keyword>
<gene>
    <name evidence="5" type="ORF">AFCDBAGC_1374</name>
</gene>
<dbReference type="InterPro" id="IPR012318">
    <property type="entry name" value="HTH_CRP"/>
</dbReference>
<dbReference type="Gene3D" id="2.60.120.10">
    <property type="entry name" value="Jelly Rolls"/>
    <property type="match status" value="1"/>
</dbReference>
<dbReference type="PANTHER" id="PTHR24567:SF74">
    <property type="entry name" value="HTH-TYPE TRANSCRIPTIONAL REGULATOR ARCR"/>
    <property type="match status" value="1"/>
</dbReference>
<evidence type="ECO:0000256" key="2">
    <source>
        <dbReference type="ARBA" id="ARBA00023125"/>
    </source>
</evidence>
<dbReference type="SUPFAM" id="SSF51206">
    <property type="entry name" value="cAMP-binding domain-like"/>
    <property type="match status" value="1"/>
</dbReference>
<comment type="caution">
    <text evidence="5">The sequence shown here is derived from an EMBL/GenBank/DDBJ whole genome shotgun (WGS) entry which is preliminary data.</text>
</comment>
<dbReference type="PROSITE" id="PS51063">
    <property type="entry name" value="HTH_CRP_2"/>
    <property type="match status" value="1"/>
</dbReference>
<dbReference type="Pfam" id="PF13545">
    <property type="entry name" value="HTH_Crp_2"/>
    <property type="match status" value="1"/>
</dbReference>
<dbReference type="InterPro" id="IPR000595">
    <property type="entry name" value="cNMP-bd_dom"/>
</dbReference>
<evidence type="ECO:0000256" key="3">
    <source>
        <dbReference type="ARBA" id="ARBA00023163"/>
    </source>
</evidence>
<organism evidence="5 6">
    <name type="scientific">Methylobacterium cerastii</name>
    <dbReference type="NCBI Taxonomy" id="932741"/>
    <lineage>
        <taxon>Bacteria</taxon>
        <taxon>Pseudomonadati</taxon>
        <taxon>Pseudomonadota</taxon>
        <taxon>Alphaproteobacteria</taxon>
        <taxon>Hyphomicrobiales</taxon>
        <taxon>Methylobacteriaceae</taxon>
        <taxon>Methylobacterium</taxon>
    </lineage>
</organism>
<dbReference type="PANTHER" id="PTHR24567">
    <property type="entry name" value="CRP FAMILY TRANSCRIPTIONAL REGULATORY PROTEIN"/>
    <property type="match status" value="1"/>
</dbReference>
<dbReference type="CDD" id="cd00038">
    <property type="entry name" value="CAP_ED"/>
    <property type="match status" value="1"/>
</dbReference>
<keyword evidence="3" id="KW-0804">Transcription</keyword>
<reference evidence="5 6" key="1">
    <citation type="journal article" date="2021" name="Front. Microbiol.">
        <title>Comprehensive Comparative Genomics and Phenotyping of Methylobacterium Species.</title>
        <authorList>
            <person name="Alessa O."/>
            <person name="Ogura Y."/>
            <person name="Fujitani Y."/>
            <person name="Takami H."/>
            <person name="Hayashi T."/>
            <person name="Sahin N."/>
            <person name="Tani A."/>
        </authorList>
    </citation>
    <scope>NUCLEOTIDE SEQUENCE [LARGE SCALE GENOMIC DNA]</scope>
    <source>
        <strain evidence="5 6">DSM 23679</strain>
    </source>
</reference>
<dbReference type="RefSeq" id="WP_147750532.1">
    <property type="nucleotide sequence ID" value="NZ_BPQG01000017.1"/>
</dbReference>
<accession>A0ABQ4QF43</accession>
<keyword evidence="6" id="KW-1185">Reference proteome</keyword>
<name>A0ABQ4QF43_9HYPH</name>
<evidence type="ECO:0000256" key="1">
    <source>
        <dbReference type="ARBA" id="ARBA00023015"/>
    </source>
</evidence>
<dbReference type="SMART" id="SM00419">
    <property type="entry name" value="HTH_CRP"/>
    <property type="match status" value="1"/>
</dbReference>